<accession>A0A0D6JHT7</accession>
<gene>
    <name evidence="1" type="ORF">YBN1229_v1_2653</name>
</gene>
<dbReference type="AlphaFoldDB" id="A0A0D6JHT7"/>
<keyword evidence="2" id="KW-1185">Reference proteome</keyword>
<evidence type="ECO:0000313" key="1">
    <source>
        <dbReference type="EMBL" id="CPR20539.1"/>
    </source>
</evidence>
<proteinExistence type="predicted"/>
<evidence type="ECO:0000313" key="2">
    <source>
        <dbReference type="Proteomes" id="UP000033187"/>
    </source>
</evidence>
<dbReference type="EMBL" id="LN829119">
    <property type="protein sequence ID" value="CPR20539.1"/>
    <property type="molecule type" value="Genomic_DNA"/>
</dbReference>
<dbReference type="Proteomes" id="UP000033187">
    <property type="component" value="Chromosome 1"/>
</dbReference>
<sequence length="149" mass="16100">MSFTLSTAPSKAAKLSGVDLSSTTPTITSAPKPTIAGASCARTAVMNPSSNRRCVRLWQVAALTFTRTASSAFVSLPSACTARKGVFRTENCDRSGRPIEGRLFRTSHLSRIEQIELTETRFALNAEQVLPIQYFGGCRMKLGRSSDLP</sequence>
<organism evidence="1 2">
    <name type="scientific">Candidatus Filomicrobium marinum</name>
    <dbReference type="NCBI Taxonomy" id="1608628"/>
    <lineage>
        <taxon>Bacteria</taxon>
        <taxon>Pseudomonadati</taxon>
        <taxon>Pseudomonadota</taxon>
        <taxon>Alphaproteobacteria</taxon>
        <taxon>Hyphomicrobiales</taxon>
        <taxon>Hyphomicrobiaceae</taxon>
        <taxon>Filomicrobium</taxon>
    </lineage>
</organism>
<name>A0A0D6JHT7_9HYPH</name>
<protein>
    <submittedName>
        <fullName evidence="1">Uncharacterized protein</fullName>
    </submittedName>
</protein>
<reference evidence="2" key="1">
    <citation type="submission" date="2015-02" db="EMBL/GenBank/DDBJ databases">
        <authorList>
            <person name="Chooi Y.-H."/>
        </authorList>
    </citation>
    <scope>NUCLEOTIDE SEQUENCE [LARGE SCALE GENOMIC DNA]</scope>
    <source>
        <strain evidence="2">strain Y</strain>
    </source>
</reference>
<dbReference type="KEGG" id="fiy:BN1229_v1_2653"/>